<dbReference type="PANTHER" id="PTHR34990">
    <property type="entry name" value="UDP-2,3-DIACYLGLUCOSAMINE HYDROLASE-RELATED"/>
    <property type="match status" value="1"/>
</dbReference>
<feature type="binding site" evidence="10">
    <location>
        <begin position="93"/>
        <end position="94"/>
    </location>
    <ligand>
        <name>substrate</name>
    </ligand>
</feature>
<dbReference type="HOGENOM" id="CLU_074586_0_0_4"/>
<keyword evidence="5 10" id="KW-0479">Metal-binding</keyword>
<keyword evidence="3 10" id="KW-0997">Cell inner membrane</keyword>
<dbReference type="NCBIfam" id="NF003743">
    <property type="entry name" value="PRK05340.1"/>
    <property type="match status" value="1"/>
</dbReference>
<comment type="pathway">
    <text evidence="10">Glycolipid biosynthesis; lipid IV(A) biosynthesis; lipid IV(A) from (3R)-3-hydroxytetradecanoyl-[acyl-carrier-protein] and UDP-N-acetyl-alpha-D-glucosamine: step 4/6.</text>
</comment>
<organism evidence="12 13">
    <name type="scientific">Neisseria bacilliformis ATCC BAA-1200</name>
    <dbReference type="NCBI Taxonomy" id="888742"/>
    <lineage>
        <taxon>Bacteria</taxon>
        <taxon>Pseudomonadati</taxon>
        <taxon>Pseudomonadota</taxon>
        <taxon>Betaproteobacteria</taxon>
        <taxon>Neisseriales</taxon>
        <taxon>Neisseriaceae</taxon>
        <taxon>Neisseria</taxon>
    </lineage>
</organism>
<evidence type="ECO:0000256" key="3">
    <source>
        <dbReference type="ARBA" id="ARBA00022519"/>
    </source>
</evidence>
<evidence type="ECO:0000256" key="7">
    <source>
        <dbReference type="ARBA" id="ARBA00023098"/>
    </source>
</evidence>
<dbReference type="SUPFAM" id="SSF56300">
    <property type="entry name" value="Metallo-dependent phosphatases"/>
    <property type="match status" value="1"/>
</dbReference>
<evidence type="ECO:0000313" key="13">
    <source>
        <dbReference type="Proteomes" id="UP000004105"/>
    </source>
</evidence>
<feature type="binding site" evidence="10">
    <location>
        <position position="23"/>
    </location>
    <ligand>
        <name>Mn(2+)</name>
        <dbReference type="ChEBI" id="CHEBI:29035"/>
        <label>1</label>
    </ligand>
</feature>
<keyword evidence="1 10" id="KW-1003">Cell membrane</keyword>
<dbReference type="GO" id="GO:0008758">
    <property type="term" value="F:UDP-2,3-diacylglucosamine hydrolase activity"/>
    <property type="evidence" value="ECO:0007669"/>
    <property type="project" value="UniProtKB-UniRule"/>
</dbReference>
<protein>
    <recommendedName>
        <fullName evidence="10">UDP-2,3-diacylglucosamine hydrolase</fullName>
        <ecNumber evidence="10">3.6.1.54</ecNumber>
    </recommendedName>
    <alternativeName>
        <fullName evidence="10">UDP-2,3-diacylglucosamine diphosphatase</fullName>
    </alternativeName>
</protein>
<gene>
    <name evidence="10 12" type="primary">lpxH</name>
    <name evidence="12" type="ORF">HMPREF9123_2818</name>
</gene>
<keyword evidence="13" id="KW-1185">Reference proteome</keyword>
<dbReference type="EC" id="3.6.1.54" evidence="10"/>
<evidence type="ECO:0000259" key="11">
    <source>
        <dbReference type="Pfam" id="PF00149"/>
    </source>
</evidence>
<name>F2BGG1_9NEIS</name>
<keyword evidence="9 10" id="KW-0464">Manganese</keyword>
<comment type="caution">
    <text evidence="10">Lacks conserved residue(s) required for the propagation of feature annotation.</text>
</comment>
<evidence type="ECO:0000256" key="4">
    <source>
        <dbReference type="ARBA" id="ARBA00022556"/>
    </source>
</evidence>
<dbReference type="Pfam" id="PF00149">
    <property type="entry name" value="Metallophos"/>
    <property type="match status" value="1"/>
</dbReference>
<proteinExistence type="inferred from homology"/>
<dbReference type="Proteomes" id="UP000004105">
    <property type="component" value="Unassembled WGS sequence"/>
</dbReference>
<feature type="binding site" evidence="10">
    <location>
        <position position="213"/>
    </location>
    <ligand>
        <name>Mn(2+)</name>
        <dbReference type="ChEBI" id="CHEBI:29035"/>
        <label>1</label>
    </ligand>
</feature>
<feature type="binding site" evidence="10">
    <location>
        <position position="93"/>
    </location>
    <ligand>
        <name>Mn(2+)</name>
        <dbReference type="ChEBI" id="CHEBI:29035"/>
        <label>2</label>
    </ligand>
</feature>
<keyword evidence="2 10" id="KW-0444">Lipid biosynthesis</keyword>
<dbReference type="HAMAP" id="MF_00575">
    <property type="entry name" value="LpxH"/>
    <property type="match status" value="1"/>
</dbReference>
<feature type="domain" description="Calcineurin-like phosphoesterase" evidence="11">
    <location>
        <begin position="19"/>
        <end position="215"/>
    </location>
</feature>
<evidence type="ECO:0000256" key="1">
    <source>
        <dbReference type="ARBA" id="ARBA00022475"/>
    </source>
</evidence>
<evidence type="ECO:0000256" key="2">
    <source>
        <dbReference type="ARBA" id="ARBA00022516"/>
    </source>
</evidence>
<feature type="binding site" evidence="10">
    <location>
        <position position="56"/>
    </location>
    <ligand>
        <name>Mn(2+)</name>
        <dbReference type="ChEBI" id="CHEBI:29035"/>
        <label>1</label>
    </ligand>
</feature>
<comment type="cofactor">
    <cofactor evidence="10">
        <name>Mn(2+)</name>
        <dbReference type="ChEBI" id="CHEBI:29035"/>
    </cofactor>
    <text evidence="10">Binds 2 Mn(2+) ions per subunit in a binuclear metal center.</text>
</comment>
<feature type="binding site" evidence="10">
    <location>
        <position position="211"/>
    </location>
    <ligand>
        <name>Mn(2+)</name>
        <dbReference type="ChEBI" id="CHEBI:29035"/>
        <label>2</label>
    </ligand>
</feature>
<dbReference type="InterPro" id="IPR029052">
    <property type="entry name" value="Metallo-depent_PP-like"/>
</dbReference>
<evidence type="ECO:0000256" key="8">
    <source>
        <dbReference type="ARBA" id="ARBA00023136"/>
    </source>
</evidence>
<dbReference type="STRING" id="267212.GCA_001063965_02229"/>
<dbReference type="InterPro" id="IPR010138">
    <property type="entry name" value="UDP-diacylglucosamine_Hdrlase"/>
</dbReference>
<evidence type="ECO:0000313" key="12">
    <source>
        <dbReference type="EMBL" id="EGF06858.1"/>
    </source>
</evidence>
<dbReference type="EMBL" id="AFAY01000054">
    <property type="protein sequence ID" value="EGF06858.1"/>
    <property type="molecule type" value="Genomic_DNA"/>
</dbReference>
<dbReference type="UniPathway" id="UPA00359">
    <property type="reaction ID" value="UER00480"/>
</dbReference>
<dbReference type="GO" id="GO:0019897">
    <property type="term" value="C:extrinsic component of plasma membrane"/>
    <property type="evidence" value="ECO:0007669"/>
    <property type="project" value="UniProtKB-UniRule"/>
</dbReference>
<comment type="caution">
    <text evidence="12">The sequence shown here is derived from an EMBL/GenBank/DDBJ whole genome shotgun (WGS) entry which is preliminary data.</text>
</comment>
<dbReference type="GO" id="GO:0005737">
    <property type="term" value="C:cytoplasm"/>
    <property type="evidence" value="ECO:0007669"/>
    <property type="project" value="InterPro"/>
</dbReference>
<feature type="binding site" evidence="10">
    <location>
        <position position="25"/>
    </location>
    <ligand>
        <name>Mn(2+)</name>
        <dbReference type="ChEBI" id="CHEBI:29035"/>
        <label>1</label>
    </ligand>
</feature>
<keyword evidence="8 10" id="KW-0472">Membrane</keyword>
<dbReference type="GO" id="GO:0030145">
    <property type="term" value="F:manganese ion binding"/>
    <property type="evidence" value="ECO:0007669"/>
    <property type="project" value="UniProtKB-UniRule"/>
</dbReference>
<dbReference type="AlphaFoldDB" id="F2BGG1"/>
<comment type="catalytic activity">
    <reaction evidence="10">
        <text>UDP-2-N,3-O-bis[(3R)-3-hydroxytetradecanoyl]-alpha-D-glucosamine + H2O = 2-N,3-O-bis[(3R)-3-hydroxytetradecanoyl]-alpha-D-glucosaminyl 1-phosphate + UMP + 2 H(+)</text>
        <dbReference type="Rhea" id="RHEA:25213"/>
        <dbReference type="ChEBI" id="CHEBI:15377"/>
        <dbReference type="ChEBI" id="CHEBI:15378"/>
        <dbReference type="ChEBI" id="CHEBI:57865"/>
        <dbReference type="ChEBI" id="CHEBI:57957"/>
        <dbReference type="ChEBI" id="CHEBI:78847"/>
        <dbReference type="EC" id="3.6.1.54"/>
    </reaction>
</comment>
<evidence type="ECO:0000256" key="5">
    <source>
        <dbReference type="ARBA" id="ARBA00022723"/>
    </source>
</evidence>
<comment type="subcellular location">
    <subcellularLocation>
        <location evidence="10">Cell inner membrane</location>
        <topology evidence="10">Peripheral membrane protein</topology>
        <orientation evidence="10">Cytoplasmic side</orientation>
    </subcellularLocation>
</comment>
<evidence type="ECO:0000256" key="9">
    <source>
        <dbReference type="ARBA" id="ARBA00023211"/>
    </source>
</evidence>
<feature type="binding site" evidence="10">
    <location>
        <position position="56"/>
    </location>
    <ligand>
        <name>Mn(2+)</name>
        <dbReference type="ChEBI" id="CHEBI:29035"/>
        <label>2</label>
    </ligand>
</feature>
<evidence type="ECO:0000256" key="6">
    <source>
        <dbReference type="ARBA" id="ARBA00022801"/>
    </source>
</evidence>
<dbReference type="InterPro" id="IPR004843">
    <property type="entry name" value="Calcineurin-like_PHP"/>
</dbReference>
<keyword evidence="6 10" id="KW-0378">Hydrolase</keyword>
<dbReference type="InterPro" id="IPR043461">
    <property type="entry name" value="LpxH-like"/>
</dbReference>
<reference evidence="12 13" key="1">
    <citation type="submission" date="2011-02" db="EMBL/GenBank/DDBJ databases">
        <authorList>
            <person name="Muzny D."/>
            <person name="Qin X."/>
            <person name="Deng J."/>
            <person name="Jiang H."/>
            <person name="Liu Y."/>
            <person name="Qu J."/>
            <person name="Song X.-Z."/>
            <person name="Zhang L."/>
            <person name="Thornton R."/>
            <person name="Coyle M."/>
            <person name="Francisco L."/>
            <person name="Jackson L."/>
            <person name="Javaid M."/>
            <person name="Korchina V."/>
            <person name="Kovar C."/>
            <person name="Mata R."/>
            <person name="Mathew T."/>
            <person name="Ngo R."/>
            <person name="Nguyen L."/>
            <person name="Nguyen N."/>
            <person name="Okwuonu G."/>
            <person name="Ongeri F."/>
            <person name="Pham C."/>
            <person name="Simmons D."/>
            <person name="Wilczek-Boney K."/>
            <person name="Hale W."/>
            <person name="Jakkamsetti A."/>
            <person name="Pham P."/>
            <person name="Ruth R."/>
            <person name="San Lucas F."/>
            <person name="Warren J."/>
            <person name="Zhang J."/>
            <person name="Zhao Z."/>
            <person name="Zhou C."/>
            <person name="Zhu D."/>
            <person name="Lee S."/>
            <person name="Bess C."/>
            <person name="Blankenburg K."/>
            <person name="Forbes L."/>
            <person name="Fu Q."/>
            <person name="Gubbala S."/>
            <person name="Hirani K."/>
            <person name="Jayaseelan J.C."/>
            <person name="Lara F."/>
            <person name="Munidasa M."/>
            <person name="Palculict T."/>
            <person name="Patil S."/>
            <person name="Pu L.-L."/>
            <person name="Saada N."/>
            <person name="Tang L."/>
            <person name="Weissenberger G."/>
            <person name="Zhu Y."/>
            <person name="Hemphill L."/>
            <person name="Shang Y."/>
            <person name="Youmans B."/>
            <person name="Ayvaz T."/>
            <person name="Ross M."/>
            <person name="Santibanez J."/>
            <person name="Aqrawi P."/>
            <person name="Gross S."/>
            <person name="Joshi V."/>
            <person name="Fowler G."/>
            <person name="Nazareth L."/>
            <person name="Reid J."/>
            <person name="Worley K."/>
            <person name="Petrosino J."/>
            <person name="Highlander S."/>
            <person name="Gibbs R."/>
        </authorList>
    </citation>
    <scope>NUCLEOTIDE SEQUENCE [LARGE SCALE GENOMIC DNA]</scope>
    <source>
        <strain evidence="12 13">ATCC BAA-1200</strain>
    </source>
</reference>
<dbReference type="NCBIfam" id="TIGR01854">
    <property type="entry name" value="lipid_A_lpxH"/>
    <property type="match status" value="1"/>
</dbReference>
<keyword evidence="4 10" id="KW-0441">Lipid A biosynthesis</keyword>
<comment type="function">
    <text evidence="10">Hydrolyzes the pyrophosphate bond of UDP-2,3-diacylglucosamine to yield 2,3-diacylglucosamine 1-phosphate (lipid X) and UMP by catalyzing the attack of water at the alpha-P atom. Involved in the biosynthesis of lipid A, a phosphorylated glycolipid that anchors the lipopolysaccharide to the outer membrane of the cell.</text>
</comment>
<dbReference type="Gene3D" id="3.60.21.10">
    <property type="match status" value="1"/>
</dbReference>
<sequence>MAGIIAARLPRPTAMRQTVFIADLHLSDDTPDLNRLFAQALNLWRENTDALYILGDLFEAWLGDDMPDAAARDAAARLKAFSAHAPVYFICGNRDFLLGRRYAAQAGMTLLPEVRQISLYGQTYLISHGDEMCTADTAYQRFRRIMRNRAVQKILLSLPQKWRRKIAADMRAASRRRKRETGLSAVSDVSESGVQAALARHPEADALIHGHTHRPAIHSHSFAGREVKRYVLPDWHDGRGGYLAVSEAGCEIRPLANRAESV</sequence>
<feature type="binding site" evidence="10">
    <location>
        <position position="174"/>
    </location>
    <ligand>
        <name>substrate</name>
    </ligand>
</feature>
<comment type="similarity">
    <text evidence="10">Belongs to the LpxH family.</text>
</comment>
<dbReference type="GO" id="GO:0009245">
    <property type="term" value="P:lipid A biosynthetic process"/>
    <property type="evidence" value="ECO:0007669"/>
    <property type="project" value="UniProtKB-UniRule"/>
</dbReference>
<dbReference type="CDD" id="cd07398">
    <property type="entry name" value="MPP_YbbF-LpxH"/>
    <property type="match status" value="1"/>
</dbReference>
<keyword evidence="7 10" id="KW-0443">Lipid metabolism</keyword>
<feature type="binding site" evidence="10">
    <location>
        <position position="136"/>
    </location>
    <ligand>
        <name>substrate</name>
    </ligand>
</feature>
<dbReference type="PANTHER" id="PTHR34990:SF1">
    <property type="entry name" value="UDP-2,3-DIACYLGLUCOSAMINE HYDROLASE"/>
    <property type="match status" value="1"/>
</dbReference>
<feature type="binding site" evidence="10">
    <location>
        <position position="211"/>
    </location>
    <ligand>
        <name>substrate</name>
    </ligand>
</feature>
<accession>F2BGG1</accession>
<evidence type="ECO:0000256" key="10">
    <source>
        <dbReference type="HAMAP-Rule" id="MF_00575"/>
    </source>
</evidence>
<feature type="binding site" evidence="10">
    <location>
        <position position="128"/>
    </location>
    <ligand>
        <name>Mn(2+)</name>
        <dbReference type="ChEBI" id="CHEBI:29035"/>
        <label>2</label>
    </ligand>
</feature>
<feature type="binding site" evidence="10">
    <location>
        <position position="178"/>
    </location>
    <ligand>
        <name>substrate</name>
    </ligand>
</feature>